<keyword evidence="3" id="KW-1185">Reference proteome</keyword>
<dbReference type="AlphaFoldDB" id="A0A2J6SJC4"/>
<organism evidence="2 3">
    <name type="scientific">Hyaloscypha bicolor E</name>
    <dbReference type="NCBI Taxonomy" id="1095630"/>
    <lineage>
        <taxon>Eukaryota</taxon>
        <taxon>Fungi</taxon>
        <taxon>Dikarya</taxon>
        <taxon>Ascomycota</taxon>
        <taxon>Pezizomycotina</taxon>
        <taxon>Leotiomycetes</taxon>
        <taxon>Helotiales</taxon>
        <taxon>Hyaloscyphaceae</taxon>
        <taxon>Hyaloscypha</taxon>
        <taxon>Hyaloscypha bicolor</taxon>
    </lineage>
</organism>
<evidence type="ECO:0000313" key="3">
    <source>
        <dbReference type="Proteomes" id="UP000235371"/>
    </source>
</evidence>
<proteinExistence type="predicted"/>
<accession>A0A2J6SJC4</accession>
<feature type="signal peptide" evidence="1">
    <location>
        <begin position="1"/>
        <end position="17"/>
    </location>
</feature>
<dbReference type="EMBL" id="KZ613913">
    <property type="protein sequence ID" value="PMD50869.1"/>
    <property type="molecule type" value="Genomic_DNA"/>
</dbReference>
<keyword evidence="1" id="KW-0732">Signal</keyword>
<dbReference type="InParanoid" id="A0A2J6SJC4"/>
<feature type="chain" id="PRO_5014377724" description="Secreted protein" evidence="1">
    <location>
        <begin position="18"/>
        <end position="105"/>
    </location>
</feature>
<sequence>MATLAVLILAVAIDATALCSFAIKSTPLEKSSKETKFPNRSLRTKFTALASKLSGPEQPSCSAMSYSSLSSTASLAFLAVDSSSPPQCCSSLQNVCALLWRRTSK</sequence>
<dbReference type="RefSeq" id="XP_024727773.1">
    <property type="nucleotide sequence ID" value="XM_024882052.1"/>
</dbReference>
<evidence type="ECO:0000313" key="2">
    <source>
        <dbReference type="EMBL" id="PMD50869.1"/>
    </source>
</evidence>
<dbReference type="Proteomes" id="UP000235371">
    <property type="component" value="Unassembled WGS sequence"/>
</dbReference>
<reference evidence="2 3" key="1">
    <citation type="submission" date="2016-04" db="EMBL/GenBank/DDBJ databases">
        <title>A degradative enzymes factory behind the ericoid mycorrhizal symbiosis.</title>
        <authorList>
            <consortium name="DOE Joint Genome Institute"/>
            <person name="Martino E."/>
            <person name="Morin E."/>
            <person name="Grelet G."/>
            <person name="Kuo A."/>
            <person name="Kohler A."/>
            <person name="Daghino S."/>
            <person name="Barry K."/>
            <person name="Choi C."/>
            <person name="Cichocki N."/>
            <person name="Clum A."/>
            <person name="Copeland A."/>
            <person name="Hainaut M."/>
            <person name="Haridas S."/>
            <person name="Labutti K."/>
            <person name="Lindquist E."/>
            <person name="Lipzen A."/>
            <person name="Khouja H.-R."/>
            <person name="Murat C."/>
            <person name="Ohm R."/>
            <person name="Olson A."/>
            <person name="Spatafora J."/>
            <person name="Veneault-Fourrey C."/>
            <person name="Henrissat B."/>
            <person name="Grigoriev I."/>
            <person name="Martin F."/>
            <person name="Perotto S."/>
        </authorList>
    </citation>
    <scope>NUCLEOTIDE SEQUENCE [LARGE SCALE GENOMIC DNA]</scope>
    <source>
        <strain evidence="2 3">E</strain>
    </source>
</reference>
<dbReference type="GeneID" id="36590129"/>
<evidence type="ECO:0008006" key="4">
    <source>
        <dbReference type="Google" id="ProtNLM"/>
    </source>
</evidence>
<protein>
    <recommendedName>
        <fullName evidence="4">Secreted protein</fullName>
    </recommendedName>
</protein>
<gene>
    <name evidence="2" type="ORF">K444DRAFT_622207</name>
</gene>
<name>A0A2J6SJC4_9HELO</name>
<evidence type="ECO:0000256" key="1">
    <source>
        <dbReference type="SAM" id="SignalP"/>
    </source>
</evidence>